<feature type="region of interest" description="Disordered" evidence="4">
    <location>
        <begin position="25"/>
        <end position="383"/>
    </location>
</feature>
<comment type="subcellular location">
    <subcellularLocation>
        <location evidence="1">Nucleus</location>
    </subcellularLocation>
</comment>
<name>A0AAD4LBD1_9AGAM</name>
<protein>
    <submittedName>
        <fullName evidence="7">Surfeit locus protein 6-domain-containing protein</fullName>
    </submittedName>
</protein>
<dbReference type="GO" id="GO:0003723">
    <property type="term" value="F:RNA binding"/>
    <property type="evidence" value="ECO:0007669"/>
    <property type="project" value="TreeGrafter"/>
</dbReference>
<feature type="compositionally biased region" description="Polar residues" evidence="4">
    <location>
        <begin position="252"/>
        <end position="261"/>
    </location>
</feature>
<accession>A0AAD4LBD1</accession>
<feature type="compositionally biased region" description="Basic and acidic residues" evidence="4">
    <location>
        <begin position="262"/>
        <end position="303"/>
    </location>
</feature>
<reference evidence="7" key="1">
    <citation type="submission" date="2022-01" db="EMBL/GenBank/DDBJ databases">
        <title>Comparative genomics reveals a dynamic genome evolution in the ectomycorrhizal milk-cap (Lactarius) mushrooms.</title>
        <authorList>
            <consortium name="DOE Joint Genome Institute"/>
            <person name="Lebreton A."/>
            <person name="Tang N."/>
            <person name="Kuo A."/>
            <person name="LaButti K."/>
            <person name="Drula E."/>
            <person name="Barry K."/>
            <person name="Clum A."/>
            <person name="Lipzen A."/>
            <person name="Mousain D."/>
            <person name="Ng V."/>
            <person name="Wang R."/>
            <person name="Wang X."/>
            <person name="Dai Y."/>
            <person name="Henrissat B."/>
            <person name="Grigoriev I.V."/>
            <person name="Guerin-Laguette A."/>
            <person name="Yu F."/>
            <person name="Martin F.M."/>
        </authorList>
    </citation>
    <scope>NUCLEOTIDE SEQUENCE</scope>
    <source>
        <strain evidence="7">QP</strain>
    </source>
</reference>
<dbReference type="InterPro" id="IPR029188">
    <property type="entry name" value="Rrp14_N"/>
</dbReference>
<dbReference type="Pfam" id="PF15459">
    <property type="entry name" value="RRP14"/>
    <property type="match status" value="1"/>
</dbReference>
<evidence type="ECO:0000259" key="5">
    <source>
        <dbReference type="Pfam" id="PF04935"/>
    </source>
</evidence>
<dbReference type="GO" id="GO:0005730">
    <property type="term" value="C:nucleolus"/>
    <property type="evidence" value="ECO:0007669"/>
    <property type="project" value="TreeGrafter"/>
</dbReference>
<feature type="domain" description="Ribosomal RNA-processing protein 14/surfeit locus protein 6 C-terminal" evidence="5">
    <location>
        <begin position="163"/>
        <end position="356"/>
    </location>
</feature>
<dbReference type="GO" id="GO:0042273">
    <property type="term" value="P:ribosomal large subunit biogenesis"/>
    <property type="evidence" value="ECO:0007669"/>
    <property type="project" value="TreeGrafter"/>
</dbReference>
<feature type="compositionally biased region" description="Basic and acidic residues" evidence="4">
    <location>
        <begin position="310"/>
        <end position="327"/>
    </location>
</feature>
<evidence type="ECO:0000259" key="6">
    <source>
        <dbReference type="Pfam" id="PF15459"/>
    </source>
</evidence>
<dbReference type="InterPro" id="IPR029190">
    <property type="entry name" value="Rrp14/SURF6_C"/>
</dbReference>
<feature type="compositionally biased region" description="Low complexity" evidence="4">
    <location>
        <begin position="233"/>
        <end position="242"/>
    </location>
</feature>
<dbReference type="EMBL" id="JAKELL010000046">
    <property type="protein sequence ID" value="KAH8987628.1"/>
    <property type="molecule type" value="Genomic_DNA"/>
</dbReference>
<feature type="compositionally biased region" description="Basic and acidic residues" evidence="4">
    <location>
        <begin position="346"/>
        <end position="355"/>
    </location>
</feature>
<dbReference type="PANTHER" id="PTHR14369:SF0">
    <property type="entry name" value="SURFEIT LOCUS PROTEIN 6"/>
    <property type="match status" value="1"/>
</dbReference>
<dbReference type="AlphaFoldDB" id="A0AAD4LBD1"/>
<feature type="compositionally biased region" description="Polar residues" evidence="4">
    <location>
        <begin position="72"/>
        <end position="88"/>
    </location>
</feature>
<evidence type="ECO:0000256" key="4">
    <source>
        <dbReference type="SAM" id="MobiDB-lite"/>
    </source>
</evidence>
<keyword evidence="8" id="KW-1185">Reference proteome</keyword>
<feature type="domain" description="Ribosomal RNA-processing protein 14 N-terminal" evidence="6">
    <location>
        <begin position="7"/>
        <end position="71"/>
    </location>
</feature>
<feature type="compositionally biased region" description="Basic and acidic residues" evidence="4">
    <location>
        <begin position="55"/>
        <end position="69"/>
    </location>
</feature>
<organism evidence="7 8">
    <name type="scientific">Lactarius akahatsu</name>
    <dbReference type="NCBI Taxonomy" id="416441"/>
    <lineage>
        <taxon>Eukaryota</taxon>
        <taxon>Fungi</taxon>
        <taxon>Dikarya</taxon>
        <taxon>Basidiomycota</taxon>
        <taxon>Agaricomycotina</taxon>
        <taxon>Agaricomycetes</taxon>
        <taxon>Russulales</taxon>
        <taxon>Russulaceae</taxon>
        <taxon>Lactarius</taxon>
    </lineage>
</organism>
<feature type="compositionally biased region" description="Basic residues" evidence="4">
    <location>
        <begin position="41"/>
        <end position="50"/>
    </location>
</feature>
<feature type="compositionally biased region" description="Basic and acidic residues" evidence="4">
    <location>
        <begin position="135"/>
        <end position="199"/>
    </location>
</feature>
<dbReference type="Pfam" id="PF04935">
    <property type="entry name" value="SURF6"/>
    <property type="match status" value="1"/>
</dbReference>
<gene>
    <name evidence="7" type="ORF">EDB92DRAFT_1875443</name>
</gene>
<evidence type="ECO:0000256" key="1">
    <source>
        <dbReference type="ARBA" id="ARBA00004123"/>
    </source>
</evidence>
<evidence type="ECO:0000313" key="8">
    <source>
        <dbReference type="Proteomes" id="UP001201163"/>
    </source>
</evidence>
<dbReference type="GO" id="GO:0003677">
    <property type="term" value="F:DNA binding"/>
    <property type="evidence" value="ECO:0007669"/>
    <property type="project" value="TreeGrafter"/>
</dbReference>
<feature type="compositionally biased region" description="Basic residues" evidence="4">
    <location>
        <begin position="371"/>
        <end position="383"/>
    </location>
</feature>
<evidence type="ECO:0000256" key="2">
    <source>
        <dbReference type="ARBA" id="ARBA00005904"/>
    </source>
</evidence>
<proteinExistence type="inferred from homology"/>
<sequence>MSTLRASLEKHNQAFESLLSLIPPKYYLPHDDEDQQQGASRYHKNKKKQQAPKQVIKEASKKARREKLDPANNKTVLDLQNDQHTSTSKGKHRAPTLDDSDGEAISPELDVHMDDSDPEDEPAPIVPLPQSESIETLRAKLHAKIEAMRIKKRGDGEGNSKDELLEERRLQRAAMRERRRKETKEKIRKEKESKGKSKDTAPPTKSQLLVPDGSAPSHPERDPRSRLTNVQFSSIADSSSSSRKSKLKTSSNPSQALQQLASRKEKISALPEEKRKQIEEREKWEKAEARMEGVKVRDDEARLKKAAKRKEKEKAKGRKAWTERKEQLSANMAARQKKRADNIASRNEKRKERQKGVKGKSRPGFEGKTFGKARKSSTGKGKS</sequence>
<keyword evidence="3" id="KW-0539">Nucleus</keyword>
<comment type="similarity">
    <text evidence="2">Belongs to the SURF6 family.</text>
</comment>
<dbReference type="GO" id="GO:0042274">
    <property type="term" value="P:ribosomal small subunit biogenesis"/>
    <property type="evidence" value="ECO:0007669"/>
    <property type="project" value="TreeGrafter"/>
</dbReference>
<evidence type="ECO:0000313" key="7">
    <source>
        <dbReference type="EMBL" id="KAH8987628.1"/>
    </source>
</evidence>
<dbReference type="Proteomes" id="UP001201163">
    <property type="component" value="Unassembled WGS sequence"/>
</dbReference>
<dbReference type="PANTHER" id="PTHR14369">
    <property type="entry name" value="SURFEIT LOCUS PROTEIN 6"/>
    <property type="match status" value="1"/>
</dbReference>
<evidence type="ECO:0000256" key="3">
    <source>
        <dbReference type="ARBA" id="ARBA00023242"/>
    </source>
</evidence>
<comment type="caution">
    <text evidence="7">The sequence shown here is derived from an EMBL/GenBank/DDBJ whole genome shotgun (WGS) entry which is preliminary data.</text>
</comment>
<dbReference type="InterPro" id="IPR007019">
    <property type="entry name" value="SURF6"/>
</dbReference>